<organism evidence="7 8">
    <name type="scientific">Penicillium alfredii</name>
    <dbReference type="NCBI Taxonomy" id="1506179"/>
    <lineage>
        <taxon>Eukaryota</taxon>
        <taxon>Fungi</taxon>
        <taxon>Dikarya</taxon>
        <taxon>Ascomycota</taxon>
        <taxon>Pezizomycotina</taxon>
        <taxon>Eurotiomycetes</taxon>
        <taxon>Eurotiomycetidae</taxon>
        <taxon>Eurotiales</taxon>
        <taxon>Aspergillaceae</taxon>
        <taxon>Penicillium</taxon>
    </lineage>
</organism>
<dbReference type="Pfam" id="PF03124">
    <property type="entry name" value="EXS"/>
    <property type="match status" value="1"/>
</dbReference>
<protein>
    <recommendedName>
        <fullName evidence="6">EXS domain-containing protein</fullName>
    </recommendedName>
</protein>
<dbReference type="Proteomes" id="UP001141434">
    <property type="component" value="Unassembled WGS sequence"/>
</dbReference>
<accession>A0A9W9F201</accession>
<keyword evidence="3 5" id="KW-1133">Transmembrane helix</keyword>
<evidence type="ECO:0000256" key="3">
    <source>
        <dbReference type="ARBA" id="ARBA00022989"/>
    </source>
</evidence>
<evidence type="ECO:0000256" key="5">
    <source>
        <dbReference type="SAM" id="Phobius"/>
    </source>
</evidence>
<feature type="transmembrane region" description="Helical" evidence="5">
    <location>
        <begin position="102"/>
        <end position="119"/>
    </location>
</feature>
<reference evidence="7" key="2">
    <citation type="journal article" date="2023" name="IMA Fungus">
        <title>Comparative genomic study of the Penicillium genus elucidates a diverse pangenome and 15 lateral gene transfer events.</title>
        <authorList>
            <person name="Petersen C."/>
            <person name="Sorensen T."/>
            <person name="Nielsen M.R."/>
            <person name="Sondergaard T.E."/>
            <person name="Sorensen J.L."/>
            <person name="Fitzpatrick D.A."/>
            <person name="Frisvad J.C."/>
            <person name="Nielsen K.L."/>
        </authorList>
    </citation>
    <scope>NUCLEOTIDE SEQUENCE</scope>
    <source>
        <strain evidence="7">IBT 34128</strain>
    </source>
</reference>
<dbReference type="EMBL" id="JAPMSZ010000009">
    <property type="protein sequence ID" value="KAJ5092091.1"/>
    <property type="molecule type" value="Genomic_DNA"/>
</dbReference>
<dbReference type="AlphaFoldDB" id="A0A9W9F201"/>
<evidence type="ECO:0000313" key="8">
    <source>
        <dbReference type="Proteomes" id="UP001141434"/>
    </source>
</evidence>
<dbReference type="RefSeq" id="XP_056510288.1">
    <property type="nucleotide sequence ID" value="XM_056657488.1"/>
</dbReference>
<feature type="transmembrane region" description="Helical" evidence="5">
    <location>
        <begin position="20"/>
        <end position="41"/>
    </location>
</feature>
<dbReference type="GeneID" id="81396657"/>
<name>A0A9W9F201_9EURO</name>
<feature type="domain" description="EXS" evidence="6">
    <location>
        <begin position="188"/>
        <end position="403"/>
    </location>
</feature>
<evidence type="ECO:0000256" key="4">
    <source>
        <dbReference type="ARBA" id="ARBA00023136"/>
    </source>
</evidence>
<keyword evidence="4 5" id="KW-0472">Membrane</keyword>
<keyword evidence="8" id="KW-1185">Reference proteome</keyword>
<evidence type="ECO:0000313" key="7">
    <source>
        <dbReference type="EMBL" id="KAJ5092091.1"/>
    </source>
</evidence>
<comment type="subcellular location">
    <subcellularLocation>
        <location evidence="1">Membrane</location>
        <topology evidence="1">Multi-pass membrane protein</topology>
    </subcellularLocation>
</comment>
<proteinExistence type="predicted"/>
<feature type="transmembrane region" description="Helical" evidence="5">
    <location>
        <begin position="67"/>
        <end position="90"/>
    </location>
</feature>
<dbReference type="OrthoDB" id="2159384at2759"/>
<evidence type="ECO:0000256" key="2">
    <source>
        <dbReference type="ARBA" id="ARBA00022692"/>
    </source>
</evidence>
<sequence length="403" mass="47184">MPGPDQLPQLDGFGITFPFPIRVAVCLVAGFWGFAVNLHVLKKANIDVPSLIRYPARTSSQRPHHIAAYRLAAFFSVPIATWYLIFLLATHRSRELVEQLDFIPLSVFVILLAILAWPYNRASRNGRIRLLKTLRRISIGGLAETQDGKFGDILLADALTSYSRVLGDLFVSFCMFFTYDISATSKPDRQCRKEFIVPLVVSLPSLIRFRQCLIEYIRARRATSPAERGRENQHLANALKYATALPMIWFAPKLRFYTPKDFHGYSEMTMWRLLFFFTFVNSAYTFWWDVVKDWDLTLFSPDRISKDYPYGLRRHRCFSSYRVYHYAIAVDLALRFTWLWRMFPGLGWLPETESGLFTLMMLEIFRRWMWVFFRIEAEWVRNTRGPVPDDVLLGDYNHKFDTD</sequence>
<evidence type="ECO:0000256" key="1">
    <source>
        <dbReference type="ARBA" id="ARBA00004141"/>
    </source>
</evidence>
<feature type="transmembrane region" description="Helical" evidence="5">
    <location>
        <begin position="269"/>
        <end position="288"/>
    </location>
</feature>
<dbReference type="PROSITE" id="PS51380">
    <property type="entry name" value="EXS"/>
    <property type="match status" value="1"/>
</dbReference>
<keyword evidence="2 5" id="KW-0812">Transmembrane</keyword>
<dbReference type="PANTHER" id="PTHR10783">
    <property type="entry name" value="XENOTROPIC AND POLYTROPIC RETROVIRUS RECEPTOR 1-RELATED"/>
    <property type="match status" value="1"/>
</dbReference>
<dbReference type="GO" id="GO:0016020">
    <property type="term" value="C:membrane"/>
    <property type="evidence" value="ECO:0007669"/>
    <property type="project" value="UniProtKB-SubCell"/>
</dbReference>
<reference evidence="7" key="1">
    <citation type="submission" date="2022-11" db="EMBL/GenBank/DDBJ databases">
        <authorList>
            <person name="Petersen C."/>
        </authorList>
    </citation>
    <scope>NUCLEOTIDE SEQUENCE</scope>
    <source>
        <strain evidence="7">IBT 34128</strain>
    </source>
</reference>
<dbReference type="GO" id="GO:0005737">
    <property type="term" value="C:cytoplasm"/>
    <property type="evidence" value="ECO:0007669"/>
    <property type="project" value="TreeGrafter"/>
</dbReference>
<comment type="caution">
    <text evidence="7">The sequence shown here is derived from an EMBL/GenBank/DDBJ whole genome shotgun (WGS) entry which is preliminary data.</text>
</comment>
<gene>
    <name evidence="7" type="ORF">NUU61_006961</name>
</gene>
<dbReference type="InterPro" id="IPR004342">
    <property type="entry name" value="EXS_C"/>
</dbReference>
<dbReference type="PANTHER" id="PTHR10783:SF46">
    <property type="entry name" value="PROTEIN ERD1 HOMOLOG 2"/>
    <property type="match status" value="1"/>
</dbReference>
<evidence type="ECO:0000259" key="6">
    <source>
        <dbReference type="PROSITE" id="PS51380"/>
    </source>
</evidence>